<accession>A0A4R3HWG8</accession>
<sequence length="84" mass="9665">MTRKYIDCREYPSEMHCTVSISADNDDELLEAAVQHAVSVHQHQDTPELRQQLRQLFKEESTSMEMPMGGRSAADMEAQRNRPT</sequence>
<proteinExistence type="predicted"/>
<protein>
    <submittedName>
        <fullName evidence="2">Uncharacterized protein DUF1059</fullName>
    </submittedName>
</protein>
<dbReference type="AlphaFoldDB" id="A0A4R3HWG8"/>
<gene>
    <name evidence="2" type="ORF">EDC30_1064</name>
</gene>
<dbReference type="Proteomes" id="UP000295382">
    <property type="component" value="Unassembled WGS sequence"/>
</dbReference>
<evidence type="ECO:0000256" key="1">
    <source>
        <dbReference type="SAM" id="MobiDB-lite"/>
    </source>
</evidence>
<feature type="region of interest" description="Disordered" evidence="1">
    <location>
        <begin position="61"/>
        <end position="84"/>
    </location>
</feature>
<evidence type="ECO:0000313" key="2">
    <source>
        <dbReference type="EMBL" id="TCS36465.1"/>
    </source>
</evidence>
<organism evidence="2 3">
    <name type="scientific">Paucimonas lemoignei</name>
    <name type="common">Pseudomonas lemoignei</name>
    <dbReference type="NCBI Taxonomy" id="29443"/>
    <lineage>
        <taxon>Bacteria</taxon>
        <taxon>Pseudomonadati</taxon>
        <taxon>Pseudomonadota</taxon>
        <taxon>Betaproteobacteria</taxon>
        <taxon>Burkholderiales</taxon>
        <taxon>Burkholderiaceae</taxon>
        <taxon>Paucimonas</taxon>
    </lineage>
</organism>
<dbReference type="EMBL" id="SLZQ01000006">
    <property type="protein sequence ID" value="TCS36465.1"/>
    <property type="molecule type" value="Genomic_DNA"/>
</dbReference>
<dbReference type="RefSeq" id="WP_132258820.1">
    <property type="nucleotide sequence ID" value="NZ_SLZQ01000006.1"/>
</dbReference>
<comment type="caution">
    <text evidence="2">The sequence shown here is derived from an EMBL/GenBank/DDBJ whole genome shotgun (WGS) entry which is preliminary data.</text>
</comment>
<name>A0A4R3HWG8_PAULE</name>
<dbReference type="InterPro" id="IPR009409">
    <property type="entry name" value="DUF1059"/>
</dbReference>
<evidence type="ECO:0000313" key="3">
    <source>
        <dbReference type="Proteomes" id="UP000295382"/>
    </source>
</evidence>
<dbReference type="OrthoDB" id="4560214at2"/>
<keyword evidence="3" id="KW-1185">Reference proteome</keyword>
<dbReference type="Pfam" id="PF06348">
    <property type="entry name" value="DUF1059"/>
    <property type="match status" value="1"/>
</dbReference>
<reference evidence="2 3" key="1">
    <citation type="submission" date="2019-03" db="EMBL/GenBank/DDBJ databases">
        <title>Genomic Encyclopedia of Type Strains, Phase IV (KMG-IV): sequencing the most valuable type-strain genomes for metagenomic binning, comparative biology and taxonomic classification.</title>
        <authorList>
            <person name="Goeker M."/>
        </authorList>
    </citation>
    <scope>NUCLEOTIDE SEQUENCE [LARGE SCALE GENOMIC DNA]</scope>
    <source>
        <strain evidence="2 3">DSM 7445</strain>
    </source>
</reference>